<protein>
    <submittedName>
        <fullName evidence="1">Uncharacterized protein</fullName>
    </submittedName>
</protein>
<evidence type="ECO:0000313" key="1">
    <source>
        <dbReference type="EMBL" id="KAL1603616.1"/>
    </source>
</evidence>
<proteinExistence type="predicted"/>
<organism evidence="1 2">
    <name type="scientific">Paraconiothyrium brasiliense</name>
    <dbReference type="NCBI Taxonomy" id="300254"/>
    <lineage>
        <taxon>Eukaryota</taxon>
        <taxon>Fungi</taxon>
        <taxon>Dikarya</taxon>
        <taxon>Ascomycota</taxon>
        <taxon>Pezizomycotina</taxon>
        <taxon>Dothideomycetes</taxon>
        <taxon>Pleosporomycetidae</taxon>
        <taxon>Pleosporales</taxon>
        <taxon>Massarineae</taxon>
        <taxon>Didymosphaeriaceae</taxon>
        <taxon>Paraconiothyrium</taxon>
    </lineage>
</organism>
<reference evidence="1 2" key="1">
    <citation type="submission" date="2024-02" db="EMBL/GenBank/DDBJ databases">
        <title>De novo assembly and annotation of 12 fungi associated with fruit tree decline syndrome in Ontario, Canada.</title>
        <authorList>
            <person name="Sulman M."/>
            <person name="Ellouze W."/>
            <person name="Ilyukhin E."/>
        </authorList>
    </citation>
    <scope>NUCLEOTIDE SEQUENCE [LARGE SCALE GENOMIC DNA]</scope>
    <source>
        <strain evidence="1 2">M42-189</strain>
    </source>
</reference>
<name>A0ABR3RGR6_9PLEO</name>
<dbReference type="EMBL" id="JAKJXO020000006">
    <property type="protein sequence ID" value="KAL1603616.1"/>
    <property type="molecule type" value="Genomic_DNA"/>
</dbReference>
<dbReference type="Proteomes" id="UP001521785">
    <property type="component" value="Unassembled WGS sequence"/>
</dbReference>
<keyword evidence="2" id="KW-1185">Reference proteome</keyword>
<comment type="caution">
    <text evidence="1">The sequence shown here is derived from an EMBL/GenBank/DDBJ whole genome shotgun (WGS) entry which is preliminary data.</text>
</comment>
<sequence length="193" mass="22647">MTDNYHETAMSLQDLRDERISAVENLCQGLLPRVNRLEPANLELTRIVFLDELRELSEGFHDRMNTRSFDVVVKRYKRISEAYDTIVYREESLDWGLQILMRARNTVLGEMGIEAEDEQTFADWKTLTDGFDAAYAMLREVKDDMRRHLFDHIYYFQQEHEEVDLGYEITFPRGYVTPPKVTTVGAMKVSAHD</sequence>
<accession>A0ABR3RGR6</accession>
<evidence type="ECO:0000313" key="2">
    <source>
        <dbReference type="Proteomes" id="UP001521785"/>
    </source>
</evidence>
<gene>
    <name evidence="1" type="ORF">SLS60_005204</name>
</gene>